<gene>
    <name evidence="3" type="ORF">HJO_08619</name>
</gene>
<dbReference type="PANTHER" id="PTHR14969:SF13">
    <property type="entry name" value="AT30094P"/>
    <property type="match status" value="1"/>
</dbReference>
<evidence type="ECO:0000313" key="3">
    <source>
        <dbReference type="EMBL" id="KCZ92084.1"/>
    </source>
</evidence>
<feature type="transmembrane region" description="Helical" evidence="1">
    <location>
        <begin position="142"/>
        <end position="162"/>
    </location>
</feature>
<dbReference type="EMBL" id="ARYK01000004">
    <property type="protein sequence ID" value="KCZ92084.1"/>
    <property type="molecule type" value="Genomic_DNA"/>
</dbReference>
<dbReference type="AlphaFoldDB" id="A0A059FN80"/>
<dbReference type="Pfam" id="PF01569">
    <property type="entry name" value="PAP2"/>
    <property type="match status" value="1"/>
</dbReference>
<dbReference type="RefSeq" id="WP_084141832.1">
    <property type="nucleotide sequence ID" value="NZ_ARYK01000004.1"/>
</dbReference>
<evidence type="ECO:0000313" key="4">
    <source>
        <dbReference type="Proteomes" id="UP000025171"/>
    </source>
</evidence>
<dbReference type="Gene3D" id="1.20.144.10">
    <property type="entry name" value="Phosphatidic acid phosphatase type 2/haloperoxidase"/>
    <property type="match status" value="1"/>
</dbReference>
<accession>A0A059FN80</accession>
<feature type="transmembrane region" description="Helical" evidence="1">
    <location>
        <begin position="196"/>
        <end position="214"/>
    </location>
</feature>
<proteinExistence type="predicted"/>
<feature type="transmembrane region" description="Helical" evidence="1">
    <location>
        <begin position="63"/>
        <end position="92"/>
    </location>
</feature>
<protein>
    <submittedName>
        <fullName evidence="3">PA-phosphatase-like phosphoesterase</fullName>
    </submittedName>
</protein>
<evidence type="ECO:0000256" key="1">
    <source>
        <dbReference type="SAM" id="Phobius"/>
    </source>
</evidence>
<keyword evidence="1" id="KW-1133">Transmembrane helix</keyword>
<sequence>MKRSSGPATPSDAGMAGWRKYAGLAALCALVLGVMAAGITGAWDIDGFDRTLTDQVPGLRTDWLTTAMLVVSALGDARYLSVFGVVVVLTLLARRAWRPAAGVALAYSLLPIMVRLIKGWVVRPRPTVDLYGGVEAFSFPSGHAANAMMIYGGLAVLTWMTLGGRRRVVIAGLLALLVVSIAVSRVYLGAHWPSDTLAGLAVGGVMLTALAACLHHPATPAVPRAAPVTSLCVLCLTGPVYALLTLPAARVLYHALG</sequence>
<dbReference type="SMART" id="SM00014">
    <property type="entry name" value="acidPPc"/>
    <property type="match status" value="1"/>
</dbReference>
<name>A0A059FN80_9PROT</name>
<feature type="domain" description="Phosphatidic acid phosphatase type 2/haloperoxidase" evidence="2">
    <location>
        <begin position="101"/>
        <end position="211"/>
    </location>
</feature>
<dbReference type="Proteomes" id="UP000025171">
    <property type="component" value="Unassembled WGS sequence"/>
</dbReference>
<feature type="transmembrane region" description="Helical" evidence="1">
    <location>
        <begin position="169"/>
        <end position="190"/>
    </location>
</feature>
<keyword evidence="1" id="KW-0472">Membrane</keyword>
<dbReference type="SUPFAM" id="SSF48317">
    <property type="entry name" value="Acid phosphatase/Vanadium-dependent haloperoxidase"/>
    <property type="match status" value="1"/>
</dbReference>
<dbReference type="InterPro" id="IPR000326">
    <property type="entry name" value="PAP2/HPO"/>
</dbReference>
<dbReference type="CDD" id="cd03392">
    <property type="entry name" value="PAP2_like_2"/>
    <property type="match status" value="1"/>
</dbReference>
<feature type="transmembrane region" description="Helical" evidence="1">
    <location>
        <begin position="226"/>
        <end position="244"/>
    </location>
</feature>
<dbReference type="PATRIC" id="fig|1280950.3.peg.1725"/>
<keyword evidence="4" id="KW-1185">Reference proteome</keyword>
<feature type="transmembrane region" description="Helical" evidence="1">
    <location>
        <begin position="104"/>
        <end position="122"/>
    </location>
</feature>
<reference evidence="3 4" key="1">
    <citation type="journal article" date="2014" name="Antonie Van Leeuwenhoek">
        <title>Hyphomonas beringensis sp. nov. and Hyphomonas chukchiensis sp. nov., isolated from surface seawater of the Bering Sea and Chukchi Sea.</title>
        <authorList>
            <person name="Li C."/>
            <person name="Lai Q."/>
            <person name="Li G."/>
            <person name="Dong C."/>
            <person name="Wang J."/>
            <person name="Liao Y."/>
            <person name="Shao Z."/>
        </authorList>
    </citation>
    <scope>NUCLEOTIDE SEQUENCE [LARGE SCALE GENOMIC DNA]</scope>
    <source>
        <strain evidence="3 4">MHS-2</strain>
    </source>
</reference>
<dbReference type="OrthoDB" id="9801622at2"/>
<feature type="transmembrane region" description="Helical" evidence="1">
    <location>
        <begin position="21"/>
        <end position="43"/>
    </location>
</feature>
<keyword evidence="1" id="KW-0812">Transmembrane</keyword>
<evidence type="ECO:0000259" key="2">
    <source>
        <dbReference type="SMART" id="SM00014"/>
    </source>
</evidence>
<comment type="caution">
    <text evidence="3">The sequence shown here is derived from an EMBL/GenBank/DDBJ whole genome shotgun (WGS) entry which is preliminary data.</text>
</comment>
<dbReference type="STRING" id="1280950.HJO_08619"/>
<organism evidence="3 4">
    <name type="scientific">Hyphomonas johnsonii MHS-2</name>
    <dbReference type="NCBI Taxonomy" id="1280950"/>
    <lineage>
        <taxon>Bacteria</taxon>
        <taxon>Pseudomonadati</taxon>
        <taxon>Pseudomonadota</taxon>
        <taxon>Alphaproteobacteria</taxon>
        <taxon>Hyphomonadales</taxon>
        <taxon>Hyphomonadaceae</taxon>
        <taxon>Hyphomonas</taxon>
    </lineage>
</organism>
<dbReference type="eggNOG" id="COG0671">
    <property type="taxonomic scope" value="Bacteria"/>
</dbReference>
<dbReference type="PANTHER" id="PTHR14969">
    <property type="entry name" value="SPHINGOSINE-1-PHOSPHATE PHOSPHOHYDROLASE"/>
    <property type="match status" value="1"/>
</dbReference>
<dbReference type="InterPro" id="IPR036938">
    <property type="entry name" value="PAP2/HPO_sf"/>
</dbReference>